<dbReference type="Proteomes" id="UP000031167">
    <property type="component" value="Unassembled WGS sequence"/>
</dbReference>
<name>A0A0B4DEI0_9FLAO</name>
<dbReference type="STRING" id="363331.RM51_11465"/>
<gene>
    <name evidence="2" type="ORF">RM51_11465</name>
</gene>
<feature type="signal peptide" evidence="1">
    <location>
        <begin position="1"/>
        <end position="20"/>
    </location>
</feature>
<protein>
    <submittedName>
        <fullName evidence="2">Uncharacterized protein</fullName>
    </submittedName>
</protein>
<comment type="caution">
    <text evidence="2">The sequence shown here is derived from an EMBL/GenBank/DDBJ whole genome shotgun (WGS) entry which is preliminary data.</text>
</comment>
<keyword evidence="3" id="KW-1185">Reference proteome</keyword>
<accession>A0A0B4DEI0</accession>
<evidence type="ECO:0000313" key="3">
    <source>
        <dbReference type="Proteomes" id="UP000031167"/>
    </source>
</evidence>
<dbReference type="AlphaFoldDB" id="A0A0B4DEI0"/>
<sequence>MKKAILIFTLFLCLAPFSVAKSQYKGLNSFFEGDTLFYSLSSFINSNKIIIVDQNNKIFSTGKEFKNQSKSGVQTIKIINTIPKEKNYVLLGDYIVNEELAVISFVNSTKKKYMIYTFKRITGHPEWWSILSVSEGEMN</sequence>
<organism evidence="2 3">
    <name type="scientific">Chryseobacterium taiwanense</name>
    <dbReference type="NCBI Taxonomy" id="363331"/>
    <lineage>
        <taxon>Bacteria</taxon>
        <taxon>Pseudomonadati</taxon>
        <taxon>Bacteroidota</taxon>
        <taxon>Flavobacteriia</taxon>
        <taxon>Flavobacteriales</taxon>
        <taxon>Weeksellaceae</taxon>
        <taxon>Chryseobacterium group</taxon>
        <taxon>Chryseobacterium</taxon>
    </lineage>
</organism>
<dbReference type="OrthoDB" id="9856245at2"/>
<evidence type="ECO:0000313" key="2">
    <source>
        <dbReference type="EMBL" id="KIC62790.1"/>
    </source>
</evidence>
<dbReference type="EMBL" id="JWTA01000008">
    <property type="protein sequence ID" value="KIC62790.1"/>
    <property type="molecule type" value="Genomic_DNA"/>
</dbReference>
<dbReference type="RefSeq" id="WP_039369289.1">
    <property type="nucleotide sequence ID" value="NZ_JWTA01000008.1"/>
</dbReference>
<feature type="chain" id="PRO_5002102616" evidence="1">
    <location>
        <begin position="21"/>
        <end position="139"/>
    </location>
</feature>
<keyword evidence="1" id="KW-0732">Signal</keyword>
<reference evidence="2 3" key="1">
    <citation type="submission" date="2014-12" db="EMBL/GenBank/DDBJ databases">
        <title>Genome sequencing of Chryseobacterium taiwanense TPW19.</title>
        <authorList>
            <person name="Tan P.W."/>
            <person name="Chan K.-G."/>
        </authorList>
    </citation>
    <scope>NUCLEOTIDE SEQUENCE [LARGE SCALE GENOMIC DNA]</scope>
    <source>
        <strain evidence="2 3">TPW19</strain>
    </source>
</reference>
<proteinExistence type="predicted"/>
<evidence type="ECO:0000256" key="1">
    <source>
        <dbReference type="SAM" id="SignalP"/>
    </source>
</evidence>